<protein>
    <submittedName>
        <fullName evidence="1">Uncharacterized protein</fullName>
    </submittedName>
</protein>
<name>A0AA39TZS9_9AGAR</name>
<dbReference type="EMBL" id="JAUEPR010000103">
    <property type="protein sequence ID" value="KAK0464070.1"/>
    <property type="molecule type" value="Genomic_DNA"/>
</dbReference>
<sequence>VIYLTIVSPFLPSVSVSGITSCSWMGRKPSFHSMHLKYCIPRKHLHSTQATRQSICWVNCVLRYLILPTEYYTVSMATT</sequence>
<dbReference type="Proteomes" id="UP001175227">
    <property type="component" value="Unassembled WGS sequence"/>
</dbReference>
<proteinExistence type="predicted"/>
<evidence type="ECO:0000313" key="1">
    <source>
        <dbReference type="EMBL" id="KAK0464070.1"/>
    </source>
</evidence>
<feature type="non-terminal residue" evidence="1">
    <location>
        <position position="79"/>
    </location>
</feature>
<organism evidence="1 2">
    <name type="scientific">Armillaria novae-zelandiae</name>
    <dbReference type="NCBI Taxonomy" id="153914"/>
    <lineage>
        <taxon>Eukaryota</taxon>
        <taxon>Fungi</taxon>
        <taxon>Dikarya</taxon>
        <taxon>Basidiomycota</taxon>
        <taxon>Agaricomycotina</taxon>
        <taxon>Agaricomycetes</taxon>
        <taxon>Agaricomycetidae</taxon>
        <taxon>Agaricales</taxon>
        <taxon>Marasmiineae</taxon>
        <taxon>Physalacriaceae</taxon>
        <taxon>Armillaria</taxon>
    </lineage>
</organism>
<dbReference type="AlphaFoldDB" id="A0AA39TZS9"/>
<reference evidence="1" key="1">
    <citation type="submission" date="2023-06" db="EMBL/GenBank/DDBJ databases">
        <authorList>
            <consortium name="Lawrence Berkeley National Laboratory"/>
            <person name="Ahrendt S."/>
            <person name="Sahu N."/>
            <person name="Indic B."/>
            <person name="Wong-Bajracharya J."/>
            <person name="Merenyi Z."/>
            <person name="Ke H.-M."/>
            <person name="Monk M."/>
            <person name="Kocsube S."/>
            <person name="Drula E."/>
            <person name="Lipzen A."/>
            <person name="Balint B."/>
            <person name="Henrissat B."/>
            <person name="Andreopoulos B."/>
            <person name="Martin F.M."/>
            <person name="Harder C.B."/>
            <person name="Rigling D."/>
            <person name="Ford K.L."/>
            <person name="Foster G.D."/>
            <person name="Pangilinan J."/>
            <person name="Papanicolaou A."/>
            <person name="Barry K."/>
            <person name="LaButti K."/>
            <person name="Viragh M."/>
            <person name="Koriabine M."/>
            <person name="Yan M."/>
            <person name="Riley R."/>
            <person name="Champramary S."/>
            <person name="Plett K.L."/>
            <person name="Tsai I.J."/>
            <person name="Slot J."/>
            <person name="Sipos G."/>
            <person name="Plett J."/>
            <person name="Nagy L.G."/>
            <person name="Grigoriev I.V."/>
        </authorList>
    </citation>
    <scope>NUCLEOTIDE SEQUENCE</scope>
    <source>
        <strain evidence="1">ICMP 16352</strain>
    </source>
</reference>
<accession>A0AA39TZS9</accession>
<gene>
    <name evidence="1" type="ORF">IW261DRAFT_1524864</name>
</gene>
<keyword evidence="2" id="KW-1185">Reference proteome</keyword>
<evidence type="ECO:0000313" key="2">
    <source>
        <dbReference type="Proteomes" id="UP001175227"/>
    </source>
</evidence>
<comment type="caution">
    <text evidence="1">The sequence shown here is derived from an EMBL/GenBank/DDBJ whole genome shotgun (WGS) entry which is preliminary data.</text>
</comment>